<accession>A0A936NAQ5</accession>
<reference evidence="2 3" key="1">
    <citation type="submission" date="2020-10" db="EMBL/GenBank/DDBJ databases">
        <title>Connecting structure to function with the recovery of over 1000 high-quality activated sludge metagenome-assembled genomes encoding full-length rRNA genes using long-read sequencing.</title>
        <authorList>
            <person name="Singleton C.M."/>
            <person name="Petriglieri F."/>
            <person name="Kristensen J.M."/>
            <person name="Kirkegaard R.H."/>
            <person name="Michaelsen T.Y."/>
            <person name="Andersen M.H."/>
            <person name="Karst S.M."/>
            <person name="Dueholm M.S."/>
            <person name="Nielsen P.H."/>
            <person name="Albertsen M."/>
        </authorList>
    </citation>
    <scope>NUCLEOTIDE SEQUENCE [LARGE SCALE GENOMIC DNA]</scope>
    <source>
        <strain evidence="2">Lyne_18-Q3-R50-59_MAXAC.006</strain>
    </source>
</reference>
<gene>
    <name evidence="2" type="ORF">IPN02_04935</name>
</gene>
<evidence type="ECO:0000313" key="3">
    <source>
        <dbReference type="Proteomes" id="UP000727993"/>
    </source>
</evidence>
<evidence type="ECO:0000313" key="2">
    <source>
        <dbReference type="EMBL" id="MBK9296206.1"/>
    </source>
</evidence>
<organism evidence="2 3">
    <name type="scientific">Candidatus Neomicrothrix subdominans</name>
    <dbReference type="NCBI Taxonomy" id="2954438"/>
    <lineage>
        <taxon>Bacteria</taxon>
        <taxon>Bacillati</taxon>
        <taxon>Actinomycetota</taxon>
        <taxon>Acidimicrobiia</taxon>
        <taxon>Acidimicrobiales</taxon>
        <taxon>Microthrixaceae</taxon>
        <taxon>Candidatus Neomicrothrix</taxon>
    </lineage>
</organism>
<proteinExistence type="predicted"/>
<feature type="compositionally biased region" description="Polar residues" evidence="1">
    <location>
        <begin position="257"/>
        <end position="266"/>
    </location>
</feature>
<dbReference type="AlphaFoldDB" id="A0A936NAQ5"/>
<dbReference type="EMBL" id="JADJZA010000001">
    <property type="protein sequence ID" value="MBK9296206.1"/>
    <property type="molecule type" value="Genomic_DNA"/>
</dbReference>
<protein>
    <submittedName>
        <fullName evidence="2">Uncharacterized protein</fullName>
    </submittedName>
</protein>
<dbReference type="Proteomes" id="UP000727993">
    <property type="component" value="Unassembled WGS sequence"/>
</dbReference>
<comment type="caution">
    <text evidence="2">The sequence shown here is derived from an EMBL/GenBank/DDBJ whole genome shotgun (WGS) entry which is preliminary data.</text>
</comment>
<feature type="region of interest" description="Disordered" evidence="1">
    <location>
        <begin position="255"/>
        <end position="276"/>
    </location>
</feature>
<sequence length="276" mass="32000">MILAQIQRRSMHLTHLEMARRLPTDSRLAVNWLERFEAYYRIWSTVSGLGGDLTAYRSTLLEEDRPWDQPPSEDWPDGYTQEFQAEGYGRSALFHYATFLVRLDGFMTRFGGQWLLSDGEAEQDVADATYRIGWHVSEMNQRDDSYLRSLHQKAGGEIHQFLTLLAADKQVGMVTHDEWQDWLRTCQCTWTHDDSQTDREHFPTSRTHPCIQADCQPHQVIRACTDFLLLVDEDWRRIADWYGLEEQVRVGIGGEALTNSPPTSSGERFVTRVGNR</sequence>
<name>A0A936NAQ5_9ACTN</name>
<evidence type="ECO:0000256" key="1">
    <source>
        <dbReference type="SAM" id="MobiDB-lite"/>
    </source>
</evidence>